<dbReference type="InterPro" id="IPR011335">
    <property type="entry name" value="Restrct_endonuc-II-like"/>
</dbReference>
<dbReference type="SUPFAM" id="SSF52980">
    <property type="entry name" value="Restriction endonuclease-like"/>
    <property type="match status" value="1"/>
</dbReference>
<comment type="caution">
    <text evidence="1">The sequence shown here is derived from an EMBL/GenBank/DDBJ whole genome shotgun (WGS) entry which is preliminary data.</text>
</comment>
<keyword evidence="2" id="KW-1185">Reference proteome</keyword>
<dbReference type="InterPro" id="IPR011604">
    <property type="entry name" value="PDDEXK-like_dom_sf"/>
</dbReference>
<gene>
    <name evidence="1" type="ORF">P5673_026454</name>
</gene>
<organism evidence="1 2">
    <name type="scientific">Acropora cervicornis</name>
    <name type="common">Staghorn coral</name>
    <dbReference type="NCBI Taxonomy" id="6130"/>
    <lineage>
        <taxon>Eukaryota</taxon>
        <taxon>Metazoa</taxon>
        <taxon>Cnidaria</taxon>
        <taxon>Anthozoa</taxon>
        <taxon>Hexacorallia</taxon>
        <taxon>Scleractinia</taxon>
        <taxon>Astrocoeniina</taxon>
        <taxon>Acroporidae</taxon>
        <taxon>Acropora</taxon>
    </lineage>
</organism>
<dbReference type="AlphaFoldDB" id="A0AAD9Q0C5"/>
<dbReference type="GO" id="GO:0006281">
    <property type="term" value="P:DNA repair"/>
    <property type="evidence" value="ECO:0007669"/>
    <property type="project" value="UniProtKB-ARBA"/>
</dbReference>
<sequence>MSSTTESKKTAKKESQSSISLDEIKARVMSQDPSKWSSEYIQQCLMKLGQSTSGTKELLVKRIVNLKNNPLILDKIVQKRKKSLQFKSRLQVWEIPPPEAPWIADSSLYPKVTRAMIKKYQALKRHGSLGQYRKALRMFNSRKVKTVKVIKEGEDIFVKAHIFKSFTPATNNGITRPAVALFPEWGPNEGPLFRNVRSSRKTLDSSCAKRKVNFSNDQALTDELVEKSDWSKRDVNEMVSRLKTGIQETGVNVESHIYDQLKKFDVKSGLFQQLHYNYNYRLKNALQDHNYAKDCWLSGRLAGEKEHLHYLTCIKNKIDPNKVKPRKFASFTRGQQFESEAIKAFVSETKLPVTSCGFFTHPNDNKYGGSPDGVGPGFLLEVKTRVAGSDGPLMAITAHHLLQTNYQMAMTGATIVFLQSYHPEKKTFNTFLIQKNNLLLTVTKTIIDHMITEHAITEWPHEENKLLKKLGELNFGQVPNFQSMKPLRSWVKEEAKKVMKVNINSTTDH</sequence>
<dbReference type="EMBL" id="JARQWQ010000087">
    <property type="protein sequence ID" value="KAK2552374.1"/>
    <property type="molecule type" value="Genomic_DNA"/>
</dbReference>
<accession>A0AAD9Q0C5</accession>
<protein>
    <submittedName>
        <fullName evidence="1">Uncharacterized protein</fullName>
    </submittedName>
</protein>
<proteinExistence type="predicted"/>
<reference evidence="1" key="1">
    <citation type="journal article" date="2023" name="G3 (Bethesda)">
        <title>Whole genome assembly and annotation of the endangered Caribbean coral Acropora cervicornis.</title>
        <authorList>
            <person name="Selwyn J.D."/>
            <person name="Vollmer S.V."/>
        </authorList>
    </citation>
    <scope>NUCLEOTIDE SEQUENCE</scope>
    <source>
        <strain evidence="1">K2</strain>
    </source>
</reference>
<dbReference type="Proteomes" id="UP001249851">
    <property type="component" value="Unassembled WGS sequence"/>
</dbReference>
<name>A0AAD9Q0C5_ACRCE</name>
<evidence type="ECO:0000313" key="1">
    <source>
        <dbReference type="EMBL" id="KAK2552374.1"/>
    </source>
</evidence>
<evidence type="ECO:0000313" key="2">
    <source>
        <dbReference type="Proteomes" id="UP001249851"/>
    </source>
</evidence>
<reference evidence="1" key="2">
    <citation type="journal article" date="2023" name="Science">
        <title>Genomic signatures of disease resistance in endangered staghorn corals.</title>
        <authorList>
            <person name="Vollmer S.V."/>
            <person name="Selwyn J.D."/>
            <person name="Despard B.A."/>
            <person name="Roesel C.L."/>
        </authorList>
    </citation>
    <scope>NUCLEOTIDE SEQUENCE</scope>
    <source>
        <strain evidence="1">K2</strain>
    </source>
</reference>
<dbReference type="Gene3D" id="3.90.320.10">
    <property type="match status" value="1"/>
</dbReference>